<feature type="region of interest" description="Disordered" evidence="1">
    <location>
        <begin position="88"/>
        <end position="145"/>
    </location>
</feature>
<sequence length="145" mass="15786">MRGSYPWSLQRCRGRRLWEPGADLGRPRDPSPGASRSRGQAGPKRPGERSFLLLCDPRDGWALPASRCAERGQTREPLGLALSAVLKEARPRTSPDRACRPQLLLPALPPRPAARRPPPHLPRSPGPPPAPPPPVPGRQPWAAPP</sequence>
<gene>
    <name evidence="2" type="ORF">MRATA1EN1_LOCUS23984</name>
</gene>
<accession>A0ABN8ZM70</accession>
<feature type="compositionally biased region" description="Basic and acidic residues" evidence="1">
    <location>
        <begin position="88"/>
        <end position="99"/>
    </location>
</feature>
<evidence type="ECO:0000256" key="1">
    <source>
        <dbReference type="SAM" id="MobiDB-lite"/>
    </source>
</evidence>
<evidence type="ECO:0000313" key="3">
    <source>
        <dbReference type="Proteomes" id="UP001176941"/>
    </source>
</evidence>
<dbReference type="EMBL" id="OX459940">
    <property type="protein sequence ID" value="CAI9175022.1"/>
    <property type="molecule type" value="Genomic_DNA"/>
</dbReference>
<name>A0ABN8ZM70_RANTA</name>
<keyword evidence="3" id="KW-1185">Reference proteome</keyword>
<dbReference type="Proteomes" id="UP001176941">
    <property type="component" value="Chromosome 4"/>
</dbReference>
<evidence type="ECO:0000313" key="2">
    <source>
        <dbReference type="EMBL" id="CAI9175022.1"/>
    </source>
</evidence>
<feature type="region of interest" description="Disordered" evidence="1">
    <location>
        <begin position="18"/>
        <end position="51"/>
    </location>
</feature>
<reference evidence="2" key="1">
    <citation type="submission" date="2023-04" db="EMBL/GenBank/DDBJ databases">
        <authorList>
            <consortium name="ELIXIR-Norway"/>
        </authorList>
    </citation>
    <scope>NUCLEOTIDE SEQUENCE [LARGE SCALE GENOMIC DNA]</scope>
</reference>
<protein>
    <recommendedName>
        <fullName evidence="4">Basic proline-rich protein-like</fullName>
    </recommendedName>
</protein>
<organism evidence="2 3">
    <name type="scientific">Rangifer tarandus platyrhynchus</name>
    <name type="common">Svalbard reindeer</name>
    <dbReference type="NCBI Taxonomy" id="3082113"/>
    <lineage>
        <taxon>Eukaryota</taxon>
        <taxon>Metazoa</taxon>
        <taxon>Chordata</taxon>
        <taxon>Craniata</taxon>
        <taxon>Vertebrata</taxon>
        <taxon>Euteleostomi</taxon>
        <taxon>Mammalia</taxon>
        <taxon>Eutheria</taxon>
        <taxon>Laurasiatheria</taxon>
        <taxon>Artiodactyla</taxon>
        <taxon>Ruminantia</taxon>
        <taxon>Pecora</taxon>
        <taxon>Cervidae</taxon>
        <taxon>Odocoileinae</taxon>
        <taxon>Rangifer</taxon>
    </lineage>
</organism>
<proteinExistence type="predicted"/>
<feature type="compositionally biased region" description="Pro residues" evidence="1">
    <location>
        <begin position="119"/>
        <end position="145"/>
    </location>
</feature>
<evidence type="ECO:0008006" key="4">
    <source>
        <dbReference type="Google" id="ProtNLM"/>
    </source>
</evidence>